<dbReference type="SMART" id="SM00645">
    <property type="entry name" value="Pept_C1"/>
    <property type="match status" value="1"/>
</dbReference>
<dbReference type="Gene3D" id="3.90.70.10">
    <property type="entry name" value="Cysteine proteinases"/>
    <property type="match status" value="1"/>
</dbReference>
<dbReference type="SUPFAM" id="SSF47090">
    <property type="entry name" value="PGBD-like"/>
    <property type="match status" value="1"/>
</dbReference>
<protein>
    <submittedName>
        <fullName evidence="4">Peptidase</fullName>
    </submittedName>
</protein>
<dbReference type="Pfam" id="PF00112">
    <property type="entry name" value="Peptidase_C1"/>
    <property type="match status" value="1"/>
</dbReference>
<dbReference type="RefSeq" id="WP_119950106.1">
    <property type="nucleotide sequence ID" value="NZ_QZEZ01000003.1"/>
</dbReference>
<dbReference type="InterPro" id="IPR036365">
    <property type="entry name" value="PGBD-like_sf"/>
</dbReference>
<organism evidence="4 5">
    <name type="scientific">Vallicoccus soli</name>
    <dbReference type="NCBI Taxonomy" id="2339232"/>
    <lineage>
        <taxon>Bacteria</taxon>
        <taxon>Bacillati</taxon>
        <taxon>Actinomycetota</taxon>
        <taxon>Actinomycetes</taxon>
        <taxon>Motilibacterales</taxon>
        <taxon>Vallicoccaceae</taxon>
        <taxon>Vallicoccus</taxon>
    </lineage>
</organism>
<dbReference type="PROSITE" id="PS00639">
    <property type="entry name" value="THIOL_PROTEASE_HIS"/>
    <property type="match status" value="1"/>
</dbReference>
<dbReference type="InterPro" id="IPR025660">
    <property type="entry name" value="Pept_his_AS"/>
</dbReference>
<dbReference type="InterPro" id="IPR013128">
    <property type="entry name" value="Peptidase_C1A"/>
</dbReference>
<evidence type="ECO:0000313" key="4">
    <source>
        <dbReference type="EMBL" id="RJK96375.1"/>
    </source>
</evidence>
<sequence>MARNPSLDLDLLRATLDEVRAPWRMASTPMTELVEDEREWRLGVPPPPASARPLPAASVAAATSDELPARFDVRDVDGVDYDTPVKDQGACGSCVAFGTAAAMEVTYRRTGLTTEPLDLSEAHLFYCHARDEGRTCGTGWYPERALVAARSKGVTTEDKYPYVAGDQDGSGLAPDWQDSLATVTDFEMVTGDPLAMKRAIVERGAVVACLHVYQDFFSYGGGVYTHVTGEHAGGHCVLLVGYDDDEGCWLGRNSWGTGWGEGGYFRIAYGECLIEGYESAAVTDVVLSGPAPEPTEPPEWPGRYLRYPPLTVGDDVRQWQERMLERGHDLDADGQYGPASRDACRLLQEEHGLWADGVVGPLTWQATFS</sequence>
<name>A0A3A3Z6P3_9ACTN</name>
<comment type="similarity">
    <text evidence="1">Belongs to the peptidase C1 family.</text>
</comment>
<dbReference type="InterPro" id="IPR025661">
    <property type="entry name" value="Pept_asp_AS"/>
</dbReference>
<reference evidence="4 5" key="1">
    <citation type="submission" date="2018-09" db="EMBL/GenBank/DDBJ databases">
        <title>YIM 75000 draft genome.</title>
        <authorList>
            <person name="Tang S."/>
            <person name="Feng Y."/>
        </authorList>
    </citation>
    <scope>NUCLEOTIDE SEQUENCE [LARGE SCALE GENOMIC DNA]</scope>
    <source>
        <strain evidence="4 5">YIM 75000</strain>
    </source>
</reference>
<dbReference type="InterPro" id="IPR038765">
    <property type="entry name" value="Papain-like_cys_pep_sf"/>
</dbReference>
<feature type="domain" description="Peptidase C1A papain C-terminal" evidence="3">
    <location>
        <begin position="67"/>
        <end position="282"/>
    </location>
</feature>
<keyword evidence="2" id="KW-1015">Disulfide bond</keyword>
<keyword evidence="5" id="KW-1185">Reference proteome</keyword>
<dbReference type="PROSITE" id="PS00640">
    <property type="entry name" value="THIOL_PROTEASE_ASN"/>
    <property type="match status" value="1"/>
</dbReference>
<dbReference type="InterPro" id="IPR000668">
    <property type="entry name" value="Peptidase_C1A_C"/>
</dbReference>
<dbReference type="AlphaFoldDB" id="A0A3A3Z6P3"/>
<comment type="caution">
    <text evidence="4">The sequence shown here is derived from an EMBL/GenBank/DDBJ whole genome shotgun (WGS) entry which is preliminary data.</text>
</comment>
<dbReference type="InterPro" id="IPR036366">
    <property type="entry name" value="PGBDSf"/>
</dbReference>
<evidence type="ECO:0000313" key="5">
    <source>
        <dbReference type="Proteomes" id="UP000265614"/>
    </source>
</evidence>
<dbReference type="Gene3D" id="1.10.101.10">
    <property type="entry name" value="PGBD-like superfamily/PGBD"/>
    <property type="match status" value="1"/>
</dbReference>
<dbReference type="GO" id="GO:0008234">
    <property type="term" value="F:cysteine-type peptidase activity"/>
    <property type="evidence" value="ECO:0007669"/>
    <property type="project" value="InterPro"/>
</dbReference>
<dbReference type="EMBL" id="QZEZ01000003">
    <property type="protein sequence ID" value="RJK96375.1"/>
    <property type="molecule type" value="Genomic_DNA"/>
</dbReference>
<evidence type="ECO:0000256" key="2">
    <source>
        <dbReference type="ARBA" id="ARBA00023157"/>
    </source>
</evidence>
<dbReference type="InterPro" id="IPR039417">
    <property type="entry name" value="Peptidase_C1A_papain-like"/>
</dbReference>
<dbReference type="GO" id="GO:0006508">
    <property type="term" value="P:proteolysis"/>
    <property type="evidence" value="ECO:0007669"/>
    <property type="project" value="InterPro"/>
</dbReference>
<accession>A0A3A3Z6P3</accession>
<proteinExistence type="inferred from homology"/>
<evidence type="ECO:0000259" key="3">
    <source>
        <dbReference type="SMART" id="SM00645"/>
    </source>
</evidence>
<dbReference type="InterPro" id="IPR002477">
    <property type="entry name" value="Peptidoglycan-bd-like"/>
</dbReference>
<dbReference type="Pfam" id="PF01471">
    <property type="entry name" value="PG_binding_1"/>
    <property type="match status" value="1"/>
</dbReference>
<evidence type="ECO:0000256" key="1">
    <source>
        <dbReference type="ARBA" id="ARBA00008455"/>
    </source>
</evidence>
<dbReference type="CDD" id="cd02248">
    <property type="entry name" value="Peptidase_C1A"/>
    <property type="match status" value="1"/>
</dbReference>
<dbReference type="PANTHER" id="PTHR12411">
    <property type="entry name" value="CYSTEINE PROTEASE FAMILY C1-RELATED"/>
    <property type="match status" value="1"/>
</dbReference>
<dbReference type="Proteomes" id="UP000265614">
    <property type="component" value="Unassembled WGS sequence"/>
</dbReference>
<gene>
    <name evidence="4" type="ORF">D5H78_09070</name>
</gene>
<dbReference type="SUPFAM" id="SSF54001">
    <property type="entry name" value="Cysteine proteinases"/>
    <property type="match status" value="1"/>
</dbReference>